<gene>
    <name evidence="3" type="ORF">FWK35_00030199</name>
</gene>
<protein>
    <recommendedName>
        <fullName evidence="2">HAT C-terminal dimerisation domain-containing protein</fullName>
    </recommendedName>
</protein>
<dbReference type="PANTHER" id="PTHR37162:SF1">
    <property type="entry name" value="BED-TYPE DOMAIN-CONTAINING PROTEIN"/>
    <property type="match status" value="1"/>
</dbReference>
<evidence type="ECO:0000259" key="2">
    <source>
        <dbReference type="Pfam" id="PF05699"/>
    </source>
</evidence>
<organism evidence="3 4">
    <name type="scientific">Aphis craccivora</name>
    <name type="common">Cowpea aphid</name>
    <dbReference type="NCBI Taxonomy" id="307492"/>
    <lineage>
        <taxon>Eukaryota</taxon>
        <taxon>Metazoa</taxon>
        <taxon>Ecdysozoa</taxon>
        <taxon>Arthropoda</taxon>
        <taxon>Hexapoda</taxon>
        <taxon>Insecta</taxon>
        <taxon>Pterygota</taxon>
        <taxon>Neoptera</taxon>
        <taxon>Paraneoptera</taxon>
        <taxon>Hemiptera</taxon>
        <taxon>Sternorrhyncha</taxon>
        <taxon>Aphidomorpha</taxon>
        <taxon>Aphidoidea</taxon>
        <taxon>Aphididae</taxon>
        <taxon>Aphidini</taxon>
        <taxon>Aphis</taxon>
        <taxon>Aphis</taxon>
    </lineage>
</organism>
<feature type="region of interest" description="Disordered" evidence="1">
    <location>
        <begin position="480"/>
        <end position="512"/>
    </location>
</feature>
<dbReference type="OrthoDB" id="6614444at2759"/>
<dbReference type="Pfam" id="PF05699">
    <property type="entry name" value="Dimer_Tnp_hAT"/>
    <property type="match status" value="1"/>
</dbReference>
<dbReference type="GO" id="GO:0046983">
    <property type="term" value="F:protein dimerization activity"/>
    <property type="evidence" value="ECO:0007669"/>
    <property type="project" value="InterPro"/>
</dbReference>
<proteinExistence type="predicted"/>
<keyword evidence="4" id="KW-1185">Reference proteome</keyword>
<evidence type="ECO:0000256" key="1">
    <source>
        <dbReference type="SAM" id="MobiDB-lite"/>
    </source>
</evidence>
<dbReference type="AlphaFoldDB" id="A0A6G0Y4P4"/>
<evidence type="ECO:0000313" key="3">
    <source>
        <dbReference type="EMBL" id="KAF0749277.1"/>
    </source>
</evidence>
<dbReference type="PANTHER" id="PTHR37162">
    <property type="entry name" value="HAT FAMILY DIMERISATION DOMAINCONTAINING PROTEIN-RELATED"/>
    <property type="match status" value="1"/>
</dbReference>
<comment type="caution">
    <text evidence="3">The sequence shown here is derived from an EMBL/GenBank/DDBJ whole genome shotgun (WGS) entry which is preliminary data.</text>
</comment>
<sequence>MHGVMQLIVGTGLLDVLNPPETIFPESNKGASLSSSGKKADHVNYESSKRISQFREFQNFCNVSPHQILRSSKVRWLSLSMVVNRIVEQYNPLKLFFSANWQLDRLKSAEDIFKALHDPSIFIYLKFLQWVLPKFVNLNKLYQSDRPVLCTLHSKMSELFKDLLYCYMRPCNNPTSINPSNNAYFLPINDVYLGVEVANLLNKPEILQNEVMVEDIRKRCRDFFIVSCCQIKMRHISAQDMVSAKELQDISDVLDILRPVEAATKELYAQKYITTSMLIPMVYILQKNIKEFQPKQEMGLQLKSAIIVQCDKRFSSVESCSLLGMATILNPSFKKLYFKDTLALSKMLRYISNEIKQTQTLSSSESSSNTDNTSLEEPQSFNLWQDHAKYVQQSTSRKYYREQLHEDSGFPSELNLYLKSSHARLSDDPLLIWKDMCKVYPILSKVAVKYLVLAATSVPSERLFSKTGLTLNKQRNRLTNYPRDYHTDSDMDSDSIVDTPQESSASTSRAQKPKKWAYTHKYQTAWESNSKFSSRISVVYQPFINTTLQRNILNYPVTLKSTVCSILPYMINQKAVIKNIKQTEIRIASFVVEHNIPINVSDHHVELIKSIKLEPKHLSKLTCDRTKCTSIINNVIAATVFEDLVNYLKTNKFSLLVDESTDISSVKNLAMVVCTCQNFEVTDQFQTILPVANFIGYNRRRPI</sequence>
<dbReference type="InterPro" id="IPR008906">
    <property type="entry name" value="HATC_C_dom"/>
</dbReference>
<accession>A0A6G0Y4P4</accession>
<feature type="domain" description="HAT C-terminal dimerisation" evidence="2">
    <location>
        <begin position="413"/>
        <end position="480"/>
    </location>
</feature>
<dbReference type="Proteomes" id="UP000478052">
    <property type="component" value="Unassembled WGS sequence"/>
</dbReference>
<dbReference type="SUPFAM" id="SSF53098">
    <property type="entry name" value="Ribonuclease H-like"/>
    <property type="match status" value="1"/>
</dbReference>
<feature type="compositionally biased region" description="Polar residues" evidence="1">
    <location>
        <begin position="496"/>
        <end position="510"/>
    </location>
</feature>
<dbReference type="EMBL" id="VUJU01006160">
    <property type="protein sequence ID" value="KAF0749277.1"/>
    <property type="molecule type" value="Genomic_DNA"/>
</dbReference>
<dbReference type="InterPro" id="IPR012337">
    <property type="entry name" value="RNaseH-like_sf"/>
</dbReference>
<evidence type="ECO:0000313" key="4">
    <source>
        <dbReference type="Proteomes" id="UP000478052"/>
    </source>
</evidence>
<reference evidence="3 4" key="1">
    <citation type="submission" date="2019-08" db="EMBL/GenBank/DDBJ databases">
        <title>Whole genome of Aphis craccivora.</title>
        <authorList>
            <person name="Voronova N.V."/>
            <person name="Shulinski R.S."/>
            <person name="Bandarenka Y.V."/>
            <person name="Zhorov D.G."/>
            <person name="Warner D."/>
        </authorList>
    </citation>
    <scope>NUCLEOTIDE SEQUENCE [LARGE SCALE GENOMIC DNA]</scope>
    <source>
        <strain evidence="3">180601</strain>
        <tissue evidence="3">Whole Body</tissue>
    </source>
</reference>
<name>A0A6G0Y4P4_APHCR</name>